<dbReference type="EMBL" id="JAYGHY010000004">
    <property type="protein sequence ID" value="MEA5441386.1"/>
    <property type="molecule type" value="Genomic_DNA"/>
</dbReference>
<feature type="domain" description="CpcD-like" evidence="8">
    <location>
        <begin position="232"/>
        <end position="282"/>
    </location>
</feature>
<dbReference type="RefSeq" id="WP_323355525.1">
    <property type="nucleotide sequence ID" value="NZ_JAYGHY010000004.1"/>
</dbReference>
<feature type="domain" description="PBS-linker" evidence="9">
    <location>
        <begin position="1"/>
        <end position="179"/>
    </location>
</feature>
<dbReference type="InterPro" id="IPR038255">
    <property type="entry name" value="PBS_linker_sf"/>
</dbReference>
<reference evidence="10 11" key="1">
    <citation type="submission" date="2023-12" db="EMBL/GenBank/DDBJ databases">
        <title>Baltic Sea Cyanobacteria.</title>
        <authorList>
            <person name="Delbaje E."/>
            <person name="Fewer D.P."/>
            <person name="Shishido T.K."/>
        </authorList>
    </citation>
    <scope>NUCLEOTIDE SEQUENCE [LARGE SCALE GENOMIC DNA]</scope>
    <source>
        <strain evidence="10 11">UHCC 0281</strain>
    </source>
</reference>
<accession>A0ABU5SSE8</accession>
<keyword evidence="6" id="KW-0472">Membrane</keyword>
<organism evidence="10 11">
    <name type="scientific">Cyanobium gracile UHCC 0281</name>
    <dbReference type="NCBI Taxonomy" id="3110309"/>
    <lineage>
        <taxon>Bacteria</taxon>
        <taxon>Bacillati</taxon>
        <taxon>Cyanobacteriota</taxon>
        <taxon>Cyanophyceae</taxon>
        <taxon>Synechococcales</taxon>
        <taxon>Prochlorococcaceae</taxon>
        <taxon>Cyanobium</taxon>
    </lineage>
</organism>
<comment type="caution">
    <text evidence="10">The sequence shown here is derived from an EMBL/GenBank/DDBJ whole genome shotgun (WGS) entry which is preliminary data.</text>
</comment>
<dbReference type="Pfam" id="PF00427">
    <property type="entry name" value="PBS_linker_poly"/>
    <property type="match status" value="1"/>
</dbReference>
<keyword evidence="11" id="KW-1185">Reference proteome</keyword>
<evidence type="ECO:0000313" key="10">
    <source>
        <dbReference type="EMBL" id="MEA5441386.1"/>
    </source>
</evidence>
<comment type="similarity">
    <text evidence="7">Belongs to the phycobilisome linker protein family.</text>
</comment>
<evidence type="ECO:0000256" key="2">
    <source>
        <dbReference type="ARBA" id="ARBA00022531"/>
    </source>
</evidence>
<dbReference type="PANTHER" id="PTHR34011:SF6">
    <property type="entry name" value="PHYCOBILIPROTEIN APCE"/>
    <property type="match status" value="1"/>
</dbReference>
<comment type="subcellular location">
    <subcellularLocation>
        <location evidence="1">Cellular thylakoid membrane</location>
        <topology evidence="1">Peripheral membrane protein</topology>
        <orientation evidence="1">Cytoplasmic side</orientation>
    </subcellularLocation>
</comment>
<keyword evidence="5" id="KW-0793">Thylakoid</keyword>
<evidence type="ECO:0000259" key="9">
    <source>
        <dbReference type="PROSITE" id="PS51445"/>
    </source>
</evidence>
<evidence type="ECO:0000256" key="6">
    <source>
        <dbReference type="ARBA" id="ARBA00023136"/>
    </source>
</evidence>
<dbReference type="Proteomes" id="UP001302329">
    <property type="component" value="Unassembled WGS sequence"/>
</dbReference>
<dbReference type="PANTHER" id="PTHR34011">
    <property type="entry name" value="PHYCOBILISOME 32.1 KDA LINKER POLYPEPTIDE, PHYCOCYANIN-ASSOCIATED, ROD 2-RELATED"/>
    <property type="match status" value="1"/>
</dbReference>
<evidence type="ECO:0000256" key="3">
    <source>
        <dbReference type="ARBA" id="ARBA00022549"/>
    </source>
</evidence>
<evidence type="ECO:0000313" key="11">
    <source>
        <dbReference type="Proteomes" id="UP001302329"/>
    </source>
</evidence>
<keyword evidence="4 7" id="KW-0605">Phycobilisome</keyword>
<dbReference type="InterPro" id="IPR001297">
    <property type="entry name" value="PBS_linker_dom"/>
</dbReference>
<evidence type="ECO:0000256" key="7">
    <source>
        <dbReference type="PROSITE-ProRule" id="PRU00775"/>
    </source>
</evidence>
<dbReference type="PROSITE" id="PS51441">
    <property type="entry name" value="CPCD_LIKE"/>
    <property type="match status" value="1"/>
</dbReference>
<evidence type="ECO:0000259" key="8">
    <source>
        <dbReference type="PROSITE" id="PS51441"/>
    </source>
</evidence>
<dbReference type="Pfam" id="PF01383">
    <property type="entry name" value="CpcD"/>
    <property type="match status" value="1"/>
</dbReference>
<name>A0ABU5SSE8_9CYAN</name>
<sequence length="283" mass="32161">MTLVNAPYLGIERFANDRNKENWSNASDQDKTTIIRTVYQQVLGRQYIMESERLEGAESLFRNGYLSVREFVRAVAKSGLYREKFFENCNPYHFIELNFKHLLGRAPQNKAEMLHHFTILQEEGVEAEIDSYIDSAEYQERFGEEVVPYLTGWDYSAGQQGRQFSWLMQLARGAAASVKGDTAGTNFRLGKALHQDRAVPVVSPNAKGSAYQPSRVANESITKMAKGIGQKAKVYRIEVTGLTEYRLHKRSNTVRFVPFDKLLEAQQMIHRQGGRVASVSPVN</sequence>
<dbReference type="PIRSF" id="PIRSF005898">
    <property type="entry name" value="Phycobilisome_CpeC/CpcI"/>
    <property type="match status" value="1"/>
</dbReference>
<evidence type="ECO:0000256" key="4">
    <source>
        <dbReference type="ARBA" id="ARBA00022738"/>
    </source>
</evidence>
<proteinExistence type="inferred from homology"/>
<dbReference type="SMART" id="SM01094">
    <property type="entry name" value="CpcD"/>
    <property type="match status" value="1"/>
</dbReference>
<dbReference type="Gene3D" id="1.10.3130.20">
    <property type="entry name" value="Phycobilisome linker domain"/>
    <property type="match status" value="1"/>
</dbReference>
<gene>
    <name evidence="10" type="ORF">VB739_02350</name>
</gene>
<dbReference type="InterPro" id="IPR016470">
    <property type="entry name" value="Phycobilisome"/>
</dbReference>
<protein>
    <submittedName>
        <fullName evidence="10">Phycobilisome rod-core linker polypeptide</fullName>
    </submittedName>
</protein>
<evidence type="ECO:0000256" key="1">
    <source>
        <dbReference type="ARBA" id="ARBA00004445"/>
    </source>
</evidence>
<keyword evidence="3" id="KW-0042">Antenna complex</keyword>
<dbReference type="InterPro" id="IPR008213">
    <property type="entry name" value="CpcD-like_dom"/>
</dbReference>
<dbReference type="PROSITE" id="PS51445">
    <property type="entry name" value="PBS_LINKER"/>
    <property type="match status" value="1"/>
</dbReference>
<evidence type="ECO:0000256" key="5">
    <source>
        <dbReference type="ARBA" id="ARBA00023078"/>
    </source>
</evidence>
<keyword evidence="2" id="KW-0602">Photosynthesis</keyword>